<proteinExistence type="predicted"/>
<evidence type="ECO:0008006" key="4">
    <source>
        <dbReference type="Google" id="ProtNLM"/>
    </source>
</evidence>
<reference evidence="3" key="1">
    <citation type="journal article" date="2010" name="Nature">
        <title>The Amphimedon queenslandica genome and the evolution of animal complexity.</title>
        <authorList>
            <person name="Srivastava M."/>
            <person name="Simakov O."/>
            <person name="Chapman J."/>
            <person name="Fahey B."/>
            <person name="Gauthier M.E."/>
            <person name="Mitros T."/>
            <person name="Richards G.S."/>
            <person name="Conaco C."/>
            <person name="Dacre M."/>
            <person name="Hellsten U."/>
            <person name="Larroux C."/>
            <person name="Putnam N.H."/>
            <person name="Stanke M."/>
            <person name="Adamska M."/>
            <person name="Darling A."/>
            <person name="Degnan S.M."/>
            <person name="Oakley T.H."/>
            <person name="Plachetzki D.C."/>
            <person name="Zhai Y."/>
            <person name="Adamski M."/>
            <person name="Calcino A."/>
            <person name="Cummins S.F."/>
            <person name="Goodstein D.M."/>
            <person name="Harris C."/>
            <person name="Jackson D.J."/>
            <person name="Leys S.P."/>
            <person name="Shu S."/>
            <person name="Woodcroft B.J."/>
            <person name="Vervoort M."/>
            <person name="Kosik K.S."/>
            <person name="Manning G."/>
            <person name="Degnan B.M."/>
            <person name="Rokhsar D.S."/>
        </authorList>
    </citation>
    <scope>NUCLEOTIDE SEQUENCE [LARGE SCALE GENOMIC DNA]</scope>
</reference>
<accession>A0AAN0JVT0</accession>
<dbReference type="GeneID" id="105315266"/>
<evidence type="ECO:0000256" key="1">
    <source>
        <dbReference type="SAM" id="MobiDB-lite"/>
    </source>
</evidence>
<dbReference type="EnsemblMetazoa" id="XM_020005619.1">
    <property type="protein sequence ID" value="XP_019861178.1"/>
    <property type="gene ID" value="LOC105315266"/>
</dbReference>
<dbReference type="RefSeq" id="XP_019861178.1">
    <property type="nucleotide sequence ID" value="XM_020005619.1"/>
</dbReference>
<name>A0AAN0JVT0_AMPQE</name>
<dbReference type="Proteomes" id="UP000007879">
    <property type="component" value="Unassembled WGS sequence"/>
</dbReference>
<sequence length="301" mass="33988">MFGVPCTCTRVPHPAVIEFNEEATKCVNGSMVEFNEKQLYWSTKVVELNSTTQNTSSKISSQTESHIPKSSSSHGTAAVDIEVCPRDLFRHHSADITQCISLDVTDDHTQSSSNTSSVLGLRRHSEDESSESVLKNKKQRFLPDDDDDDPPPSDKGYDEVRKRKQNEDHDGSSTSKRFKISGNDTTAETTIEQESSLSHNADLLEKKPQKSDLLRLFQSSDAHYMIIGTALNVKVDDLLHDPHSTTDKLIQVFQRWLDSNNDVTWRNIMQVCEDYPDKLGKAKSDVEQFLSSERAHKKYLK</sequence>
<evidence type="ECO:0000313" key="3">
    <source>
        <dbReference type="Proteomes" id="UP000007879"/>
    </source>
</evidence>
<feature type="region of interest" description="Disordered" evidence="1">
    <location>
        <begin position="106"/>
        <end position="185"/>
    </location>
</feature>
<dbReference type="AlphaFoldDB" id="A0AAN0JVT0"/>
<organism evidence="2 3">
    <name type="scientific">Amphimedon queenslandica</name>
    <name type="common">Sponge</name>
    <dbReference type="NCBI Taxonomy" id="400682"/>
    <lineage>
        <taxon>Eukaryota</taxon>
        <taxon>Metazoa</taxon>
        <taxon>Porifera</taxon>
        <taxon>Demospongiae</taxon>
        <taxon>Heteroscleromorpha</taxon>
        <taxon>Haplosclerida</taxon>
        <taxon>Niphatidae</taxon>
        <taxon>Amphimedon</taxon>
    </lineage>
</organism>
<evidence type="ECO:0000313" key="2">
    <source>
        <dbReference type="EnsemblMetazoa" id="XP_019861178.1"/>
    </source>
</evidence>
<feature type="region of interest" description="Disordered" evidence="1">
    <location>
        <begin position="52"/>
        <end position="76"/>
    </location>
</feature>
<reference evidence="2" key="2">
    <citation type="submission" date="2024-06" db="UniProtKB">
        <authorList>
            <consortium name="EnsemblMetazoa"/>
        </authorList>
    </citation>
    <scope>IDENTIFICATION</scope>
</reference>
<protein>
    <recommendedName>
        <fullName evidence="4">Death domain-containing protein</fullName>
    </recommendedName>
</protein>
<keyword evidence="3" id="KW-1185">Reference proteome</keyword>
<feature type="compositionally biased region" description="Polar residues" evidence="1">
    <location>
        <begin position="52"/>
        <end position="75"/>
    </location>
</feature>
<feature type="compositionally biased region" description="Basic and acidic residues" evidence="1">
    <location>
        <begin position="155"/>
        <end position="171"/>
    </location>
</feature>
<dbReference type="KEGG" id="aqu:105315266"/>